<organism evidence="2 3">
    <name type="scientific">Deinococcus hohokamensis</name>
    <dbReference type="NCBI Taxonomy" id="309883"/>
    <lineage>
        <taxon>Bacteria</taxon>
        <taxon>Thermotogati</taxon>
        <taxon>Deinococcota</taxon>
        <taxon>Deinococci</taxon>
        <taxon>Deinococcales</taxon>
        <taxon>Deinococcaceae</taxon>
        <taxon>Deinococcus</taxon>
    </lineage>
</organism>
<dbReference type="Proteomes" id="UP001595952">
    <property type="component" value="Unassembled WGS sequence"/>
</dbReference>
<proteinExistence type="predicted"/>
<evidence type="ECO:0000313" key="2">
    <source>
        <dbReference type="EMBL" id="MFC4640494.1"/>
    </source>
</evidence>
<comment type="caution">
    <text evidence="2">The sequence shown here is derived from an EMBL/GenBank/DDBJ whole genome shotgun (WGS) entry which is preliminary data.</text>
</comment>
<name>A0ABV9IEC6_9DEIO</name>
<sequence length="90" mass="9547">MPTDPQMPELDALFAAARELSADDWGAPERFLRGHRARAAQARRRQAGWLSALLASAAVVAGLSVLRPASPDLPSSAAYEAYQGALGDGW</sequence>
<accession>A0ABV9IEC6</accession>
<dbReference type="EMBL" id="JBHSEI010000017">
    <property type="protein sequence ID" value="MFC4640494.1"/>
    <property type="molecule type" value="Genomic_DNA"/>
</dbReference>
<keyword evidence="3" id="KW-1185">Reference proteome</keyword>
<keyword evidence="1" id="KW-0812">Transmembrane</keyword>
<dbReference type="RefSeq" id="WP_380063474.1">
    <property type="nucleotide sequence ID" value="NZ_JBHSEI010000017.1"/>
</dbReference>
<protein>
    <submittedName>
        <fullName evidence="2">Uncharacterized protein</fullName>
    </submittedName>
</protein>
<keyword evidence="1" id="KW-0472">Membrane</keyword>
<keyword evidence="1" id="KW-1133">Transmembrane helix</keyword>
<gene>
    <name evidence="2" type="ORF">ACFO0D_19370</name>
</gene>
<evidence type="ECO:0000313" key="3">
    <source>
        <dbReference type="Proteomes" id="UP001595952"/>
    </source>
</evidence>
<feature type="transmembrane region" description="Helical" evidence="1">
    <location>
        <begin position="47"/>
        <end position="66"/>
    </location>
</feature>
<evidence type="ECO:0000256" key="1">
    <source>
        <dbReference type="SAM" id="Phobius"/>
    </source>
</evidence>
<reference evidence="3" key="1">
    <citation type="journal article" date="2019" name="Int. J. Syst. Evol. Microbiol.">
        <title>The Global Catalogue of Microorganisms (GCM) 10K type strain sequencing project: providing services to taxonomists for standard genome sequencing and annotation.</title>
        <authorList>
            <consortium name="The Broad Institute Genomics Platform"/>
            <consortium name="The Broad Institute Genome Sequencing Center for Infectious Disease"/>
            <person name="Wu L."/>
            <person name="Ma J."/>
        </authorList>
    </citation>
    <scope>NUCLEOTIDE SEQUENCE [LARGE SCALE GENOMIC DNA]</scope>
    <source>
        <strain evidence="3">CCUG 55995</strain>
    </source>
</reference>